<dbReference type="AlphaFoldDB" id="A0AAV6QGV4"/>
<evidence type="ECO:0000313" key="2">
    <source>
        <dbReference type="Proteomes" id="UP000693946"/>
    </source>
</evidence>
<accession>A0AAV6QGV4</accession>
<sequence length="186" mass="20748">MEKSTERSDLQNAMKRDVVGLQTLFEPWESRLHCNNSPRSSCCFIKVSLSQTKYNTKTLSGTARFTSASIECPPPPISKGMFFKKKKKKKKKAAQRMISRRVSGEEPAGLKVLLRGLDAGSPCLPWQQLHPGSLPPHRHVSCQSNPQQQHRIAQAAPPRAAALARLAMTVQYRLSVPSSLNTFHML</sequence>
<dbReference type="EMBL" id="JAGKHQ010000017">
    <property type="protein sequence ID" value="KAG7490353.1"/>
    <property type="molecule type" value="Genomic_DNA"/>
</dbReference>
<keyword evidence="2" id="KW-1185">Reference proteome</keyword>
<comment type="caution">
    <text evidence="1">The sequence shown here is derived from an EMBL/GenBank/DDBJ whole genome shotgun (WGS) entry which is preliminary data.</text>
</comment>
<dbReference type="Proteomes" id="UP000693946">
    <property type="component" value="Linkage Group LG5"/>
</dbReference>
<organism evidence="1 2">
    <name type="scientific">Solea senegalensis</name>
    <name type="common">Senegalese sole</name>
    <dbReference type="NCBI Taxonomy" id="28829"/>
    <lineage>
        <taxon>Eukaryota</taxon>
        <taxon>Metazoa</taxon>
        <taxon>Chordata</taxon>
        <taxon>Craniata</taxon>
        <taxon>Vertebrata</taxon>
        <taxon>Euteleostomi</taxon>
        <taxon>Actinopterygii</taxon>
        <taxon>Neopterygii</taxon>
        <taxon>Teleostei</taxon>
        <taxon>Neoteleostei</taxon>
        <taxon>Acanthomorphata</taxon>
        <taxon>Carangaria</taxon>
        <taxon>Pleuronectiformes</taxon>
        <taxon>Pleuronectoidei</taxon>
        <taxon>Soleidae</taxon>
        <taxon>Solea</taxon>
    </lineage>
</organism>
<gene>
    <name evidence="1" type="ORF">JOB18_033579</name>
</gene>
<proteinExistence type="predicted"/>
<evidence type="ECO:0000313" key="1">
    <source>
        <dbReference type="EMBL" id="KAG7490353.1"/>
    </source>
</evidence>
<protein>
    <submittedName>
        <fullName evidence="1">Uncharacterized protein</fullName>
    </submittedName>
</protein>
<name>A0AAV6QGV4_SOLSE</name>
<reference evidence="1 2" key="1">
    <citation type="journal article" date="2021" name="Sci. Rep.">
        <title>Chromosome anchoring in Senegalese sole (Solea senegalensis) reveals sex-associated markers and genome rearrangements in flatfish.</title>
        <authorList>
            <person name="Guerrero-Cozar I."/>
            <person name="Gomez-Garrido J."/>
            <person name="Berbel C."/>
            <person name="Martinez-Blanch J.F."/>
            <person name="Alioto T."/>
            <person name="Claros M.G."/>
            <person name="Gagnaire P.A."/>
            <person name="Manchado M."/>
        </authorList>
    </citation>
    <scope>NUCLEOTIDE SEQUENCE [LARGE SCALE GENOMIC DNA]</scope>
    <source>
        <strain evidence="1">Sse05_10M</strain>
    </source>
</reference>